<evidence type="ECO:0000256" key="1">
    <source>
        <dbReference type="ARBA" id="ARBA00022491"/>
    </source>
</evidence>
<dbReference type="RefSeq" id="WP_102847611.1">
    <property type="nucleotide sequence ID" value="NZ_JAMOIG010000010.1"/>
</dbReference>
<dbReference type="OrthoDB" id="5816932at2"/>
<proteinExistence type="predicted"/>
<evidence type="ECO:0000256" key="5">
    <source>
        <dbReference type="PROSITE-ProRule" id="PRU00335"/>
    </source>
</evidence>
<dbReference type="Pfam" id="PF00440">
    <property type="entry name" value="TetR_N"/>
    <property type="match status" value="1"/>
</dbReference>
<reference evidence="7 8" key="1">
    <citation type="submission" date="2018-01" db="EMBL/GenBank/DDBJ databases">
        <title>Denitrification phenotypes of diverse strains of Pseudomonas stutzeri.</title>
        <authorList>
            <person name="Milligan D.A."/>
            <person name="Bergaust L."/>
            <person name="Bakken L.R."/>
            <person name="Frostegard A."/>
        </authorList>
    </citation>
    <scope>NUCLEOTIDE SEQUENCE [LARGE SCALE GENOMIC DNA]</scope>
    <source>
        <strain evidence="7 8">28a3</strain>
    </source>
</reference>
<dbReference type="EMBL" id="POUW01000010">
    <property type="protein sequence ID" value="PNG03356.1"/>
    <property type="molecule type" value="Genomic_DNA"/>
</dbReference>
<dbReference type="AlphaFoldDB" id="A0A2N8SLI5"/>
<dbReference type="Proteomes" id="UP000235897">
    <property type="component" value="Unassembled WGS sequence"/>
</dbReference>
<feature type="domain" description="HTH tetR-type" evidence="6">
    <location>
        <begin position="9"/>
        <end position="69"/>
    </location>
</feature>
<keyword evidence="4" id="KW-0804">Transcription</keyword>
<feature type="DNA-binding region" description="H-T-H motif" evidence="5">
    <location>
        <begin position="32"/>
        <end position="51"/>
    </location>
</feature>
<dbReference type="SUPFAM" id="SSF46689">
    <property type="entry name" value="Homeodomain-like"/>
    <property type="match status" value="1"/>
</dbReference>
<dbReference type="GO" id="GO:0003677">
    <property type="term" value="F:DNA binding"/>
    <property type="evidence" value="ECO:0007669"/>
    <property type="project" value="UniProtKB-UniRule"/>
</dbReference>
<keyword evidence="1" id="KW-0678">Repressor</keyword>
<dbReference type="PANTHER" id="PTHR43479:SF11">
    <property type="entry name" value="ACREF_ENVCD OPERON REPRESSOR-RELATED"/>
    <property type="match status" value="1"/>
</dbReference>
<dbReference type="InterPro" id="IPR036271">
    <property type="entry name" value="Tet_transcr_reg_TetR-rel_C_sf"/>
</dbReference>
<accession>A0A2N8SLI5</accession>
<protein>
    <submittedName>
        <fullName evidence="7">TetR family transcriptional regulator</fullName>
    </submittedName>
</protein>
<dbReference type="SUPFAM" id="SSF48498">
    <property type="entry name" value="Tetracyclin repressor-like, C-terminal domain"/>
    <property type="match status" value="1"/>
</dbReference>
<dbReference type="InterPro" id="IPR050624">
    <property type="entry name" value="HTH-type_Tx_Regulator"/>
</dbReference>
<keyword evidence="3 5" id="KW-0238">DNA-binding</keyword>
<dbReference type="Pfam" id="PF08361">
    <property type="entry name" value="TetR_C_2"/>
    <property type="match status" value="1"/>
</dbReference>
<dbReference type="Gene3D" id="1.10.357.10">
    <property type="entry name" value="Tetracycline Repressor, domain 2"/>
    <property type="match status" value="1"/>
</dbReference>
<dbReference type="InterPro" id="IPR009057">
    <property type="entry name" value="Homeodomain-like_sf"/>
</dbReference>
<evidence type="ECO:0000313" key="7">
    <source>
        <dbReference type="EMBL" id="PNG03356.1"/>
    </source>
</evidence>
<gene>
    <name evidence="7" type="ORF">CXL00_21530</name>
</gene>
<evidence type="ECO:0000259" key="6">
    <source>
        <dbReference type="PROSITE" id="PS50977"/>
    </source>
</evidence>
<keyword evidence="2" id="KW-0805">Transcription regulation</keyword>
<name>A0A2N8SLI5_STUST</name>
<dbReference type="InterPro" id="IPR001647">
    <property type="entry name" value="HTH_TetR"/>
</dbReference>
<comment type="caution">
    <text evidence="7">The sequence shown here is derived from an EMBL/GenBank/DDBJ whole genome shotgun (WGS) entry which is preliminary data.</text>
</comment>
<evidence type="ECO:0000256" key="2">
    <source>
        <dbReference type="ARBA" id="ARBA00023015"/>
    </source>
</evidence>
<evidence type="ECO:0000313" key="8">
    <source>
        <dbReference type="Proteomes" id="UP000235897"/>
    </source>
</evidence>
<evidence type="ECO:0000256" key="4">
    <source>
        <dbReference type="ARBA" id="ARBA00023163"/>
    </source>
</evidence>
<evidence type="ECO:0000256" key="3">
    <source>
        <dbReference type="ARBA" id="ARBA00023125"/>
    </source>
</evidence>
<dbReference type="InterPro" id="IPR013572">
    <property type="entry name" value="Tscrpt_reg_MAATS_C"/>
</dbReference>
<dbReference type="PROSITE" id="PS01081">
    <property type="entry name" value="HTH_TETR_1"/>
    <property type="match status" value="1"/>
</dbReference>
<dbReference type="PANTHER" id="PTHR43479">
    <property type="entry name" value="ACREF/ENVCD OPERON REPRESSOR-RELATED"/>
    <property type="match status" value="1"/>
</dbReference>
<dbReference type="PROSITE" id="PS50977">
    <property type="entry name" value="HTH_TETR_2"/>
    <property type="match status" value="1"/>
</dbReference>
<dbReference type="InterPro" id="IPR023772">
    <property type="entry name" value="DNA-bd_HTH_TetR-type_CS"/>
</dbReference>
<dbReference type="PRINTS" id="PR00455">
    <property type="entry name" value="HTHTETR"/>
</dbReference>
<sequence length="206" mass="23333">MRRTKEDAKKTRTALLASAERLFLANGVTRTSLSQIAYDAGVTRGAVYWHFENKSDLLNQLLDQVRISPEKIMEVTNDNSSQHPLRLLRDLCVEGVNALAIDQQKGRVMKILLHRCEFTDELIAAEARHNFLIIQLIDQCEQIFASNIEILQPGVTPRMAAISIHALIIGLFTDWTRNTQLFDPIGDSGPLIDPLFRGLVRNWENI</sequence>
<organism evidence="7 8">
    <name type="scientific">Stutzerimonas stutzeri</name>
    <name type="common">Pseudomonas stutzeri</name>
    <dbReference type="NCBI Taxonomy" id="316"/>
    <lineage>
        <taxon>Bacteria</taxon>
        <taxon>Pseudomonadati</taxon>
        <taxon>Pseudomonadota</taxon>
        <taxon>Gammaproteobacteria</taxon>
        <taxon>Pseudomonadales</taxon>
        <taxon>Pseudomonadaceae</taxon>
        <taxon>Stutzerimonas</taxon>
    </lineage>
</organism>